<evidence type="ECO:0000313" key="1">
    <source>
        <dbReference type="EMBL" id="JAH21238.1"/>
    </source>
</evidence>
<proteinExistence type="predicted"/>
<dbReference type="EMBL" id="GBXM01087339">
    <property type="protein sequence ID" value="JAH21238.1"/>
    <property type="molecule type" value="Transcribed_RNA"/>
</dbReference>
<sequence>MSRYPNFHLQFCAYIPAADTRYMLCLFGG</sequence>
<dbReference type="AlphaFoldDB" id="A0A0E9QYV1"/>
<reference evidence="1" key="1">
    <citation type="submission" date="2014-11" db="EMBL/GenBank/DDBJ databases">
        <authorList>
            <person name="Amaro Gonzalez C."/>
        </authorList>
    </citation>
    <scope>NUCLEOTIDE SEQUENCE</scope>
</reference>
<organism evidence="1">
    <name type="scientific">Anguilla anguilla</name>
    <name type="common">European freshwater eel</name>
    <name type="synonym">Muraena anguilla</name>
    <dbReference type="NCBI Taxonomy" id="7936"/>
    <lineage>
        <taxon>Eukaryota</taxon>
        <taxon>Metazoa</taxon>
        <taxon>Chordata</taxon>
        <taxon>Craniata</taxon>
        <taxon>Vertebrata</taxon>
        <taxon>Euteleostomi</taxon>
        <taxon>Actinopterygii</taxon>
        <taxon>Neopterygii</taxon>
        <taxon>Teleostei</taxon>
        <taxon>Anguilliformes</taxon>
        <taxon>Anguillidae</taxon>
        <taxon>Anguilla</taxon>
    </lineage>
</organism>
<reference evidence="1" key="2">
    <citation type="journal article" date="2015" name="Fish Shellfish Immunol.">
        <title>Early steps in the European eel (Anguilla anguilla)-Vibrio vulnificus interaction in the gills: Role of the RtxA13 toxin.</title>
        <authorList>
            <person name="Callol A."/>
            <person name="Pajuelo D."/>
            <person name="Ebbesson L."/>
            <person name="Teles M."/>
            <person name="MacKenzie S."/>
            <person name="Amaro C."/>
        </authorList>
    </citation>
    <scope>NUCLEOTIDE SEQUENCE</scope>
</reference>
<accession>A0A0E9QYV1</accession>
<name>A0A0E9QYV1_ANGAN</name>
<protein>
    <submittedName>
        <fullName evidence="1">Uncharacterized protein</fullName>
    </submittedName>
</protein>